<dbReference type="InterPro" id="IPR006483">
    <property type="entry name" value="CRISPR-assoc_Cas3_HD"/>
</dbReference>
<dbReference type="NCBIfam" id="TIGR02621">
    <property type="entry name" value="cas3_GSU0051"/>
    <property type="match status" value="1"/>
</dbReference>
<sequence length="950" mass="106894">MDRLMPPVHRCLGMLAMPSKLSTDFAVAFQQLTGLAPFPWQEDLYRRFISDDTSGRIPSVCRIPTGLGKTSLIAVWWIARQHGASLPRRLVYVVNRRTVVDQTTSEVERIWQKMHALDGGEHFAISTLRGQYADNRQWLANPSRPAVICGTVDMIGSRLLFSGYRIGFKSRPLHAGFLGQDALIVHDEAHLEPAFQKLLETIQDEQQKERERNGDLPWPGMHVMALSATARSNAKNVNSEGHQPFELTRKENSPPNVIPEPPTEPIHHVWRRLKAKKTLRLHACDDEKKKLAVDVVERALQYKDSGKAILVFLRTVEDAMSTIGSLESEFPGQVAPLTGTMRGYERDRLVQGNPVFARFMPESDRPKNITLAKGTVYLVCTSAGEVGVNLSADHMVCDLTTFDSMTQRLGRVNRFGDHNDAGVDVVHPNPDSFDEKHPLALARKATLALLKHLHGDASPKALGELPADSCIAAFSPEPSILPATDILFDAWALTTILDKLPGRPPVAPYLHGVAEWEPKRTNVAWRDEVELITDELIEREGGNFPRELLADYPLKPHELLSDRSDRVYGALQTLIAEPSKSLKGEKHQAALDRAQKNTQTHVWLIDESGSVMVTTLGKLLDDDKKRVIAWLEDSTVLLAPSVGGLSEGMLDPMSSDADDVADHWLDENNQPRRQRVWDDAPPPTYEDNGSTKLMALIRTIDLNPLSDEIAEPNQEGELEREVASELESNQISNSRQGRFWHWFARPRDTEDATRASSRPITWDHHTHDVVTRTTEIVQELDLSEDLEQAIILAAELHDLGKQRIIWQRSIGNPNPSDWHAKPGKPTHGARWRPRHLSNYRHEFGSLLDVEEEHAAKLAALSDEMRDVVLHLIASHHGYARPHFPPEAYDHERYDTQQNQHAAHDAMRRYARLQRRYGRWGLAYLESLLRAADWAASAEPSPVPTTHEVKA</sequence>
<name>A0A368KZK3_9BACT</name>
<dbReference type="InterPro" id="IPR027417">
    <property type="entry name" value="P-loop_NTPase"/>
</dbReference>
<evidence type="ECO:0000256" key="3">
    <source>
        <dbReference type="ARBA" id="ARBA00022723"/>
    </source>
</evidence>
<comment type="similarity">
    <text evidence="2">In the central section; belongs to the CRISPR-associated helicase Cas3 family.</text>
</comment>
<evidence type="ECO:0000256" key="1">
    <source>
        <dbReference type="ARBA" id="ARBA00006847"/>
    </source>
</evidence>
<proteinExistence type="inferred from homology"/>
<dbReference type="GO" id="GO:0004386">
    <property type="term" value="F:helicase activity"/>
    <property type="evidence" value="ECO:0007669"/>
    <property type="project" value="UniProtKB-KW"/>
</dbReference>
<dbReference type="PROSITE" id="PS51643">
    <property type="entry name" value="HD_CAS3"/>
    <property type="match status" value="1"/>
</dbReference>
<dbReference type="InterPro" id="IPR014001">
    <property type="entry name" value="Helicase_ATP-bd"/>
</dbReference>
<keyword evidence="11" id="KW-0540">Nuclease</keyword>
<dbReference type="GO" id="GO:0004519">
    <property type="term" value="F:endonuclease activity"/>
    <property type="evidence" value="ECO:0007669"/>
    <property type="project" value="UniProtKB-KW"/>
</dbReference>
<dbReference type="GO" id="GO:0046872">
    <property type="term" value="F:metal ion binding"/>
    <property type="evidence" value="ECO:0007669"/>
    <property type="project" value="UniProtKB-KW"/>
</dbReference>
<dbReference type="EMBL" id="QPEX01000007">
    <property type="protein sequence ID" value="RCS55773.1"/>
    <property type="molecule type" value="Genomic_DNA"/>
</dbReference>
<dbReference type="GO" id="GO:0016787">
    <property type="term" value="F:hydrolase activity"/>
    <property type="evidence" value="ECO:0007669"/>
    <property type="project" value="UniProtKB-KW"/>
</dbReference>
<evidence type="ECO:0000256" key="8">
    <source>
        <dbReference type="ARBA" id="ARBA00023118"/>
    </source>
</evidence>
<keyword evidence="8" id="KW-0051">Antiviral defense</keyword>
<dbReference type="InterPro" id="IPR013444">
    <property type="entry name" value="Helicase_Cas3_CRISPR-ass_Anaes"/>
</dbReference>
<dbReference type="InterPro" id="IPR054712">
    <property type="entry name" value="Cas3-like_dom"/>
</dbReference>
<dbReference type="InterPro" id="IPR038257">
    <property type="entry name" value="CRISPR-assoc_Cas3_HD_sf"/>
</dbReference>
<organism evidence="11 12">
    <name type="scientific">Bremerella cremea</name>
    <dbReference type="NCBI Taxonomy" id="1031537"/>
    <lineage>
        <taxon>Bacteria</taxon>
        <taxon>Pseudomonadati</taxon>
        <taxon>Planctomycetota</taxon>
        <taxon>Planctomycetia</taxon>
        <taxon>Pirellulales</taxon>
        <taxon>Pirellulaceae</taxon>
        <taxon>Bremerella</taxon>
    </lineage>
</organism>
<reference evidence="11 12" key="1">
    <citation type="submission" date="2018-07" db="EMBL/GenBank/DDBJ databases">
        <title>Comparative genomes isolates from brazilian mangrove.</title>
        <authorList>
            <person name="De Araujo J.E."/>
            <person name="Taketani R.G."/>
            <person name="Silva M.C.P."/>
            <person name="Lourenco M.V."/>
            <person name="Oliveira V.M."/>
            <person name="Andreote F.D."/>
        </authorList>
    </citation>
    <scope>NUCLEOTIDE SEQUENCE [LARGE SCALE GENOMIC DNA]</scope>
    <source>
        <strain evidence="11 12">HEX PRIS-MGV</strain>
    </source>
</reference>
<dbReference type="InterPro" id="IPR001650">
    <property type="entry name" value="Helicase_C-like"/>
</dbReference>
<dbReference type="SMART" id="SM00490">
    <property type="entry name" value="HELICc"/>
    <property type="match status" value="1"/>
</dbReference>
<evidence type="ECO:0000256" key="7">
    <source>
        <dbReference type="ARBA" id="ARBA00022840"/>
    </source>
</evidence>
<evidence type="ECO:0000256" key="6">
    <source>
        <dbReference type="ARBA" id="ARBA00022806"/>
    </source>
</evidence>
<evidence type="ECO:0000256" key="4">
    <source>
        <dbReference type="ARBA" id="ARBA00022741"/>
    </source>
</evidence>
<keyword evidence="6" id="KW-0347">Helicase</keyword>
<feature type="domain" description="HD Cas3-type" evidence="10">
    <location>
        <begin position="755"/>
        <end position="934"/>
    </location>
</feature>
<keyword evidence="5" id="KW-0378">Hydrolase</keyword>
<dbReference type="Pfam" id="PF22590">
    <property type="entry name" value="Cas3-like_C_2"/>
    <property type="match status" value="1"/>
</dbReference>
<evidence type="ECO:0000256" key="5">
    <source>
        <dbReference type="ARBA" id="ARBA00022801"/>
    </source>
</evidence>
<keyword evidence="11" id="KW-0255">Endonuclease</keyword>
<dbReference type="GO" id="GO:0003676">
    <property type="term" value="F:nucleic acid binding"/>
    <property type="evidence" value="ECO:0007669"/>
    <property type="project" value="InterPro"/>
</dbReference>
<gene>
    <name evidence="11" type="primary">cas3u</name>
    <name evidence="11" type="ORF">DTL42_01330</name>
</gene>
<protein>
    <submittedName>
        <fullName evidence="11">Type I-U CRISPR-associated helicase/endonuclease Cas3</fullName>
    </submittedName>
</protein>
<keyword evidence="3" id="KW-0479">Metal-binding</keyword>
<dbReference type="AlphaFoldDB" id="A0A368KZK3"/>
<feature type="region of interest" description="Disordered" evidence="9">
    <location>
        <begin position="245"/>
        <end position="264"/>
    </location>
</feature>
<comment type="similarity">
    <text evidence="1">In the N-terminal section; belongs to the CRISPR-associated nuclease Cas3-HD family.</text>
</comment>
<keyword evidence="7" id="KW-0067">ATP-binding</keyword>
<dbReference type="Pfam" id="PF00270">
    <property type="entry name" value="DEAD"/>
    <property type="match status" value="1"/>
</dbReference>
<evidence type="ECO:0000313" key="11">
    <source>
        <dbReference type="EMBL" id="RCS55773.1"/>
    </source>
</evidence>
<dbReference type="GO" id="GO:0005524">
    <property type="term" value="F:ATP binding"/>
    <property type="evidence" value="ECO:0007669"/>
    <property type="project" value="UniProtKB-KW"/>
</dbReference>
<accession>A0A368KZK3</accession>
<dbReference type="SUPFAM" id="SSF109604">
    <property type="entry name" value="HD-domain/PDEase-like"/>
    <property type="match status" value="1"/>
</dbReference>
<evidence type="ECO:0000256" key="9">
    <source>
        <dbReference type="SAM" id="MobiDB-lite"/>
    </source>
</evidence>
<comment type="caution">
    <text evidence="11">The sequence shown here is derived from an EMBL/GenBank/DDBJ whole genome shotgun (WGS) entry which is preliminary data.</text>
</comment>
<keyword evidence="4" id="KW-0547">Nucleotide-binding</keyword>
<dbReference type="SUPFAM" id="SSF52540">
    <property type="entry name" value="P-loop containing nucleoside triphosphate hydrolases"/>
    <property type="match status" value="1"/>
</dbReference>
<dbReference type="Gene3D" id="1.10.3210.30">
    <property type="match status" value="1"/>
</dbReference>
<dbReference type="Pfam" id="PF18019">
    <property type="entry name" value="Cas3_HD"/>
    <property type="match status" value="1"/>
</dbReference>
<dbReference type="GO" id="GO:0051607">
    <property type="term" value="P:defense response to virus"/>
    <property type="evidence" value="ECO:0007669"/>
    <property type="project" value="UniProtKB-KW"/>
</dbReference>
<evidence type="ECO:0000256" key="2">
    <source>
        <dbReference type="ARBA" id="ARBA00009046"/>
    </source>
</evidence>
<dbReference type="InterPro" id="IPR011545">
    <property type="entry name" value="DEAD/DEAH_box_helicase_dom"/>
</dbReference>
<dbReference type="SMART" id="SM00487">
    <property type="entry name" value="DEXDc"/>
    <property type="match status" value="1"/>
</dbReference>
<evidence type="ECO:0000259" key="10">
    <source>
        <dbReference type="PROSITE" id="PS51643"/>
    </source>
</evidence>
<dbReference type="Proteomes" id="UP000253562">
    <property type="component" value="Unassembled WGS sequence"/>
</dbReference>
<evidence type="ECO:0000313" key="12">
    <source>
        <dbReference type="Proteomes" id="UP000253562"/>
    </source>
</evidence>
<dbReference type="Gene3D" id="3.40.50.300">
    <property type="entry name" value="P-loop containing nucleotide triphosphate hydrolases"/>
    <property type="match status" value="2"/>
</dbReference>